<protein>
    <submittedName>
        <fullName evidence="1">Uncharacterized protein</fullName>
    </submittedName>
</protein>
<reference evidence="2" key="1">
    <citation type="submission" date="2016-10" db="EMBL/GenBank/DDBJ databases">
        <authorList>
            <person name="Varghese N."/>
            <person name="Submissions S."/>
        </authorList>
    </citation>
    <scope>NUCLEOTIDE SEQUENCE [LARGE SCALE GENOMIC DNA]</scope>
    <source>
        <strain evidence="2">DSM 45413</strain>
    </source>
</reference>
<sequence length="58" mass="6264">MYLFVFVGLAWLLTAPAMGVLIGKMISTADRRSSPESRFAGLEAELDRSALRPVAGSH</sequence>
<dbReference type="EMBL" id="FOEE01000016">
    <property type="protein sequence ID" value="SEP22796.1"/>
    <property type="molecule type" value="Genomic_DNA"/>
</dbReference>
<proteinExistence type="predicted"/>
<organism evidence="1 2">
    <name type="scientific">Trujillonella endophytica</name>
    <dbReference type="NCBI Taxonomy" id="673521"/>
    <lineage>
        <taxon>Bacteria</taxon>
        <taxon>Bacillati</taxon>
        <taxon>Actinomycetota</taxon>
        <taxon>Actinomycetes</taxon>
        <taxon>Geodermatophilales</taxon>
        <taxon>Geodermatophilaceae</taxon>
        <taxon>Trujillonella</taxon>
    </lineage>
</organism>
<dbReference type="STRING" id="673521.SAMN05660991_04087"/>
<dbReference type="Proteomes" id="UP000198960">
    <property type="component" value="Unassembled WGS sequence"/>
</dbReference>
<evidence type="ECO:0000313" key="1">
    <source>
        <dbReference type="EMBL" id="SEP22796.1"/>
    </source>
</evidence>
<evidence type="ECO:0000313" key="2">
    <source>
        <dbReference type="Proteomes" id="UP000198960"/>
    </source>
</evidence>
<name>A0A1H8W576_9ACTN</name>
<dbReference type="RefSeq" id="WP_170861210.1">
    <property type="nucleotide sequence ID" value="NZ_FOEE01000016.1"/>
</dbReference>
<gene>
    <name evidence="1" type="ORF">SAMN05660991_04087</name>
</gene>
<keyword evidence="2" id="KW-1185">Reference proteome</keyword>
<dbReference type="AlphaFoldDB" id="A0A1H8W576"/>
<accession>A0A1H8W576</accession>